<dbReference type="Proteomes" id="UP000789572">
    <property type="component" value="Unassembled WGS sequence"/>
</dbReference>
<protein>
    <submittedName>
        <fullName evidence="4">11137_t:CDS:1</fullName>
    </submittedName>
</protein>
<feature type="signal peptide" evidence="3">
    <location>
        <begin position="1"/>
        <end position="20"/>
    </location>
</feature>
<feature type="transmembrane region" description="Helical" evidence="2">
    <location>
        <begin position="211"/>
        <end position="229"/>
    </location>
</feature>
<gene>
    <name evidence="4" type="ORF">POCULU_LOCUS5147</name>
</gene>
<reference evidence="4" key="1">
    <citation type="submission" date="2021-06" db="EMBL/GenBank/DDBJ databases">
        <authorList>
            <person name="Kallberg Y."/>
            <person name="Tangrot J."/>
            <person name="Rosling A."/>
        </authorList>
    </citation>
    <scope>NUCLEOTIDE SEQUENCE</scope>
    <source>
        <strain evidence="4">IA702</strain>
    </source>
</reference>
<feature type="compositionally biased region" description="Low complexity" evidence="1">
    <location>
        <begin position="156"/>
        <end position="169"/>
    </location>
</feature>
<feature type="region of interest" description="Disordered" evidence="1">
    <location>
        <begin position="147"/>
        <end position="204"/>
    </location>
</feature>
<dbReference type="AlphaFoldDB" id="A0A9N9B2Q4"/>
<sequence length="230" mass="23718">MKYLLSVAVLALSAIVGSLAAPPPPPLDCSVVTPVKNDVWVMGKPQTVTWSCKTAGPLENQSNQLLMHIELGTGTADTFVYTDTLDAAAKLREVKFTFILLTKYTPGDYILRLRSKKKGDVDPVTAEEANKFKWSYSPSFKIVSAGGAPNPGQVTTGGNNTTTNNTSSSTGGGSTGGSSTGGSSTGGGSSANNSTKGPTGSDKNTAGIVNVNFGVFFTTIMAAFVAAAFF</sequence>
<keyword evidence="3" id="KW-0732">Signal</keyword>
<comment type="caution">
    <text evidence="4">The sequence shown here is derived from an EMBL/GenBank/DDBJ whole genome shotgun (WGS) entry which is preliminary data.</text>
</comment>
<dbReference type="OrthoDB" id="2443077at2759"/>
<dbReference type="EMBL" id="CAJVPJ010000745">
    <property type="protein sequence ID" value="CAG8553590.1"/>
    <property type="molecule type" value="Genomic_DNA"/>
</dbReference>
<evidence type="ECO:0000313" key="5">
    <source>
        <dbReference type="Proteomes" id="UP000789572"/>
    </source>
</evidence>
<name>A0A9N9B2Q4_9GLOM</name>
<evidence type="ECO:0000256" key="3">
    <source>
        <dbReference type="SAM" id="SignalP"/>
    </source>
</evidence>
<keyword evidence="2" id="KW-1133">Transmembrane helix</keyword>
<evidence type="ECO:0000256" key="1">
    <source>
        <dbReference type="SAM" id="MobiDB-lite"/>
    </source>
</evidence>
<evidence type="ECO:0000256" key="2">
    <source>
        <dbReference type="SAM" id="Phobius"/>
    </source>
</evidence>
<accession>A0A9N9B2Q4</accession>
<keyword evidence="2" id="KW-0472">Membrane</keyword>
<organism evidence="4 5">
    <name type="scientific">Paraglomus occultum</name>
    <dbReference type="NCBI Taxonomy" id="144539"/>
    <lineage>
        <taxon>Eukaryota</taxon>
        <taxon>Fungi</taxon>
        <taxon>Fungi incertae sedis</taxon>
        <taxon>Mucoromycota</taxon>
        <taxon>Glomeromycotina</taxon>
        <taxon>Glomeromycetes</taxon>
        <taxon>Paraglomerales</taxon>
        <taxon>Paraglomeraceae</taxon>
        <taxon>Paraglomus</taxon>
    </lineage>
</organism>
<feature type="chain" id="PRO_5040281552" evidence="3">
    <location>
        <begin position="21"/>
        <end position="230"/>
    </location>
</feature>
<proteinExistence type="predicted"/>
<feature type="compositionally biased region" description="Gly residues" evidence="1">
    <location>
        <begin position="170"/>
        <end position="189"/>
    </location>
</feature>
<keyword evidence="5" id="KW-1185">Reference proteome</keyword>
<evidence type="ECO:0000313" key="4">
    <source>
        <dbReference type="EMBL" id="CAG8553590.1"/>
    </source>
</evidence>
<keyword evidence="2" id="KW-0812">Transmembrane</keyword>